<gene>
    <name evidence="2" type="ORF">BO99DRAFT_429574</name>
</gene>
<evidence type="ECO:0000313" key="2">
    <source>
        <dbReference type="EMBL" id="PYI22630.1"/>
    </source>
</evidence>
<organism evidence="2 3">
    <name type="scientific">Aspergillus violaceofuscus (strain CBS 115571)</name>
    <dbReference type="NCBI Taxonomy" id="1450538"/>
    <lineage>
        <taxon>Eukaryota</taxon>
        <taxon>Fungi</taxon>
        <taxon>Dikarya</taxon>
        <taxon>Ascomycota</taxon>
        <taxon>Pezizomycotina</taxon>
        <taxon>Eurotiomycetes</taxon>
        <taxon>Eurotiomycetidae</taxon>
        <taxon>Eurotiales</taxon>
        <taxon>Aspergillaceae</taxon>
        <taxon>Aspergillus</taxon>
    </lineage>
</organism>
<dbReference type="Proteomes" id="UP000249829">
    <property type="component" value="Unassembled WGS sequence"/>
</dbReference>
<dbReference type="AlphaFoldDB" id="A0A2V5I299"/>
<reference evidence="2 3" key="1">
    <citation type="submission" date="2018-02" db="EMBL/GenBank/DDBJ databases">
        <title>The genomes of Aspergillus section Nigri reveals drivers in fungal speciation.</title>
        <authorList>
            <consortium name="DOE Joint Genome Institute"/>
            <person name="Vesth T.C."/>
            <person name="Nybo J."/>
            <person name="Theobald S."/>
            <person name="Brandl J."/>
            <person name="Frisvad J.C."/>
            <person name="Nielsen K.F."/>
            <person name="Lyhne E.K."/>
            <person name="Kogle M.E."/>
            <person name="Kuo A."/>
            <person name="Riley R."/>
            <person name="Clum A."/>
            <person name="Nolan M."/>
            <person name="Lipzen A."/>
            <person name="Salamov A."/>
            <person name="Henrissat B."/>
            <person name="Wiebenga A."/>
            <person name="De vries R.P."/>
            <person name="Grigoriev I.V."/>
            <person name="Mortensen U.H."/>
            <person name="Andersen M.R."/>
            <person name="Baker S.E."/>
        </authorList>
    </citation>
    <scope>NUCLEOTIDE SEQUENCE [LARGE SCALE GENOMIC DNA]</scope>
    <source>
        <strain evidence="2 3">CBS 115571</strain>
    </source>
</reference>
<evidence type="ECO:0000256" key="1">
    <source>
        <dbReference type="SAM" id="MobiDB-lite"/>
    </source>
</evidence>
<feature type="region of interest" description="Disordered" evidence="1">
    <location>
        <begin position="1"/>
        <end position="65"/>
    </location>
</feature>
<feature type="compositionally biased region" description="Polar residues" evidence="1">
    <location>
        <begin position="40"/>
        <end position="56"/>
    </location>
</feature>
<dbReference type="EMBL" id="KZ825109">
    <property type="protein sequence ID" value="PYI22630.1"/>
    <property type="molecule type" value="Genomic_DNA"/>
</dbReference>
<keyword evidence="3" id="KW-1185">Reference proteome</keyword>
<protein>
    <submittedName>
        <fullName evidence="2">Uncharacterized protein</fullName>
    </submittedName>
</protein>
<evidence type="ECO:0000313" key="3">
    <source>
        <dbReference type="Proteomes" id="UP000249829"/>
    </source>
</evidence>
<sequence length="65" mass="6616">MTRASSGSLYANAPKPGRGLPATKSQSLHTPAVNLRTADPATSTAVPRAPATQTDSKPWAAFAAP</sequence>
<name>A0A2V5I299_ASPV1</name>
<accession>A0A2V5I299</accession>
<proteinExistence type="predicted"/>